<protein>
    <submittedName>
        <fullName evidence="4">Acyltransferase domain-containing protein</fullName>
    </submittedName>
</protein>
<dbReference type="PANTHER" id="PTHR43775">
    <property type="entry name" value="FATTY ACID SYNTHASE"/>
    <property type="match status" value="1"/>
</dbReference>
<keyword evidence="4" id="KW-0012">Acyltransferase</keyword>
<reference evidence="4" key="1">
    <citation type="submission" date="2022-10" db="EMBL/GenBank/DDBJ databases">
        <title>The complete genomes of actinobacterial strains from the NBC collection.</title>
        <authorList>
            <person name="Joergensen T.S."/>
            <person name="Alvarez Arevalo M."/>
            <person name="Sterndorff E.B."/>
            <person name="Faurdal D."/>
            <person name="Vuksanovic O."/>
            <person name="Mourched A.-S."/>
            <person name="Charusanti P."/>
            <person name="Shaw S."/>
            <person name="Blin K."/>
            <person name="Weber T."/>
        </authorList>
    </citation>
    <scope>NUCLEOTIDE SEQUENCE</scope>
    <source>
        <strain evidence="4">NBC_00060</strain>
    </source>
</reference>
<keyword evidence="1" id="KW-0596">Phosphopantetheine</keyword>
<dbReference type="InterPro" id="IPR016035">
    <property type="entry name" value="Acyl_Trfase/lysoPLipase"/>
</dbReference>
<dbReference type="PANTHER" id="PTHR43775:SF37">
    <property type="entry name" value="SI:DKEY-61P9.11"/>
    <property type="match status" value="1"/>
</dbReference>
<keyword evidence="4" id="KW-0808">Transferase</keyword>
<dbReference type="AlphaFoldDB" id="A0AAU2GUH4"/>
<dbReference type="Pfam" id="PF00698">
    <property type="entry name" value="Acyl_transf_1"/>
    <property type="match status" value="1"/>
</dbReference>
<proteinExistence type="predicted"/>
<dbReference type="SMART" id="SM00827">
    <property type="entry name" value="PKS_AT"/>
    <property type="match status" value="1"/>
</dbReference>
<dbReference type="InterPro" id="IPR050091">
    <property type="entry name" value="PKS_NRPS_Biosynth_Enz"/>
</dbReference>
<evidence type="ECO:0000313" key="4">
    <source>
        <dbReference type="EMBL" id="WTU38794.1"/>
    </source>
</evidence>
<dbReference type="Gene3D" id="3.40.366.10">
    <property type="entry name" value="Malonyl-Coenzyme A Acyl Carrier Protein, domain 2"/>
    <property type="match status" value="1"/>
</dbReference>
<keyword evidence="2" id="KW-0597">Phosphoprotein</keyword>
<dbReference type="SUPFAM" id="SSF52151">
    <property type="entry name" value="FabD/lysophospholipase-like"/>
    <property type="match status" value="1"/>
</dbReference>
<dbReference type="GO" id="GO:0005737">
    <property type="term" value="C:cytoplasm"/>
    <property type="evidence" value="ECO:0007669"/>
    <property type="project" value="TreeGrafter"/>
</dbReference>
<gene>
    <name evidence="4" type="ORF">OHV25_04030</name>
</gene>
<accession>A0AAU2GUH4</accession>
<dbReference type="SUPFAM" id="SSF55048">
    <property type="entry name" value="Probable ACP-binding domain of malonyl-CoA ACP transacylase"/>
    <property type="match status" value="1"/>
</dbReference>
<evidence type="ECO:0000259" key="3">
    <source>
        <dbReference type="SMART" id="SM00827"/>
    </source>
</evidence>
<dbReference type="Gene3D" id="3.30.70.3290">
    <property type="match status" value="1"/>
</dbReference>
<dbReference type="InterPro" id="IPR016036">
    <property type="entry name" value="Malonyl_transacylase_ACP-bd"/>
</dbReference>
<dbReference type="InterPro" id="IPR001227">
    <property type="entry name" value="Ac_transferase_dom_sf"/>
</dbReference>
<dbReference type="EMBL" id="CP108253">
    <property type="protein sequence ID" value="WTU38794.1"/>
    <property type="molecule type" value="Genomic_DNA"/>
</dbReference>
<sequence>MPLTNAVPPPPPWLLMFSAADRAALTDTARTAAELLADGARPEAVLPARLLSSEHDIERLAVAAADPAGLVEGLSFFADGLASPRWVSGRADGAATRVAWCFGGHGSQWPGMGRALLSWAPEAARVLTELDALLPGGVIEPLMNAADGELGPPDTTQPLIFAVQVATAHWLWSLGLRPEAVVGHSLGEVAAAHVAGALTLEEAARVVAVRSGLLAKAAGGGAMATVNLDRHTVARRCEQIPGTVVVAAHSAPRQTVVTGESEATRALVSALEAEGVRCRVIRINAASHSPFVDSVLPQLRAELADLAPATPRIPWISTVDADPDPVGLATADYWARNLRRPVRFTQAVSTLARRGIRAYVEIGPHPVLIPPIRETLRAEGVDDPLVIASGRRATPEPVSLLRLLGALHCRGLDIPALDDHVLAGVIPATDRIPPTDRADRARADRG</sequence>
<evidence type="ECO:0000256" key="2">
    <source>
        <dbReference type="ARBA" id="ARBA00022553"/>
    </source>
</evidence>
<dbReference type="GO" id="GO:0005886">
    <property type="term" value="C:plasma membrane"/>
    <property type="evidence" value="ECO:0007669"/>
    <property type="project" value="TreeGrafter"/>
</dbReference>
<organism evidence="4">
    <name type="scientific">Streptomyces sp. NBC_00060</name>
    <dbReference type="NCBI Taxonomy" id="2975636"/>
    <lineage>
        <taxon>Bacteria</taxon>
        <taxon>Bacillati</taxon>
        <taxon>Actinomycetota</taxon>
        <taxon>Actinomycetes</taxon>
        <taxon>Kitasatosporales</taxon>
        <taxon>Streptomycetaceae</taxon>
        <taxon>Streptomyces</taxon>
    </lineage>
</organism>
<name>A0AAU2GUH4_9ACTN</name>
<feature type="domain" description="Malonyl-CoA:ACP transacylase (MAT)" evidence="3">
    <location>
        <begin position="101"/>
        <end position="394"/>
    </location>
</feature>
<dbReference type="GO" id="GO:0006633">
    <property type="term" value="P:fatty acid biosynthetic process"/>
    <property type="evidence" value="ECO:0007669"/>
    <property type="project" value="TreeGrafter"/>
</dbReference>
<dbReference type="GO" id="GO:0071770">
    <property type="term" value="P:DIM/DIP cell wall layer assembly"/>
    <property type="evidence" value="ECO:0007669"/>
    <property type="project" value="TreeGrafter"/>
</dbReference>
<evidence type="ECO:0000256" key="1">
    <source>
        <dbReference type="ARBA" id="ARBA00022450"/>
    </source>
</evidence>
<dbReference type="GO" id="GO:0004312">
    <property type="term" value="F:fatty acid synthase activity"/>
    <property type="evidence" value="ECO:0007669"/>
    <property type="project" value="TreeGrafter"/>
</dbReference>
<dbReference type="InterPro" id="IPR014043">
    <property type="entry name" value="Acyl_transferase_dom"/>
</dbReference>